<dbReference type="InterPro" id="IPR020904">
    <property type="entry name" value="Sc_DH/Rdtase_CS"/>
</dbReference>
<sequence>MNYYIITGTSKGLGEALALELLNKGHHVIGISRTISDKIEDRVLLKDCNWTHIPWDISNMDGLASLMEEVFGSIDFEQALSICLINNAGVVTPVKIIEKCDEQEITEAFTINTLAPIFMTAKFIERLKTMKMDKRVVNISSGAGKHPYDGWSCYCSTKAAMDMFTRCVALEQKKTAFPVRMMALAPGIIDTHMQGVIRTSNREDFSLVEKFVDYKRTGSLQSPTEAAKKILEVMEIEAMSQGELLDIRDYM</sequence>
<dbReference type="PRINTS" id="PR00081">
    <property type="entry name" value="GDHRDH"/>
</dbReference>
<name>A0A3P7PNG4_9FIRM</name>
<keyword evidence="3" id="KW-0963">Cytoplasm</keyword>
<evidence type="ECO:0000256" key="1">
    <source>
        <dbReference type="ARBA" id="ARBA00004496"/>
    </source>
</evidence>
<dbReference type="NCBIfam" id="NF005381">
    <property type="entry name" value="PRK06924.1"/>
    <property type="match status" value="1"/>
</dbReference>
<dbReference type="PANTHER" id="PTHR44085:SF2">
    <property type="entry name" value="SEPIAPTERIN REDUCTASE"/>
    <property type="match status" value="1"/>
</dbReference>
<dbReference type="AlphaFoldDB" id="A0A3P7PNG4"/>
<organism evidence="6 7">
    <name type="scientific">Petrocella atlantisensis</name>
    <dbReference type="NCBI Taxonomy" id="2173034"/>
    <lineage>
        <taxon>Bacteria</taxon>
        <taxon>Bacillati</taxon>
        <taxon>Bacillota</taxon>
        <taxon>Clostridia</taxon>
        <taxon>Lachnospirales</taxon>
        <taxon>Vallitaleaceae</taxon>
        <taxon>Petrocella</taxon>
    </lineage>
</organism>
<dbReference type="GO" id="GO:0005737">
    <property type="term" value="C:cytoplasm"/>
    <property type="evidence" value="ECO:0007669"/>
    <property type="project" value="UniProtKB-SubCell"/>
</dbReference>
<dbReference type="InterPro" id="IPR002347">
    <property type="entry name" value="SDR_fam"/>
</dbReference>
<dbReference type="KEGG" id="cbar:PATL70BA_0213"/>
<dbReference type="PANTHER" id="PTHR44085">
    <property type="entry name" value="SEPIAPTERIN REDUCTASE"/>
    <property type="match status" value="1"/>
</dbReference>
<keyword evidence="4" id="KW-0521">NADP</keyword>
<evidence type="ECO:0000256" key="4">
    <source>
        <dbReference type="ARBA" id="ARBA00022857"/>
    </source>
</evidence>
<proteinExistence type="inferred from homology"/>
<dbReference type="GO" id="GO:0006729">
    <property type="term" value="P:tetrahydrobiopterin biosynthetic process"/>
    <property type="evidence" value="ECO:0007669"/>
    <property type="project" value="TreeGrafter"/>
</dbReference>
<protein>
    <submittedName>
        <fullName evidence="6">Benzil reductase ((S)-benzoin forming)</fullName>
        <ecNumber evidence="6">1.1.1.320</ecNumber>
    </submittedName>
</protein>
<reference evidence="6 7" key="1">
    <citation type="submission" date="2018-09" db="EMBL/GenBank/DDBJ databases">
        <authorList>
            <person name="Postec A."/>
        </authorList>
    </citation>
    <scope>NUCLEOTIDE SEQUENCE [LARGE SCALE GENOMIC DNA]</scope>
    <source>
        <strain evidence="6">70B-A</strain>
    </source>
</reference>
<dbReference type="Proteomes" id="UP000279029">
    <property type="component" value="Chromosome"/>
</dbReference>
<evidence type="ECO:0000256" key="3">
    <source>
        <dbReference type="ARBA" id="ARBA00022490"/>
    </source>
</evidence>
<comment type="similarity">
    <text evidence="2">Belongs to the short-chain dehydrogenases/reductases (SDR) family.</text>
</comment>
<accession>A0A3P7PNG4</accession>
<dbReference type="Gene3D" id="3.40.50.720">
    <property type="entry name" value="NAD(P)-binding Rossmann-like Domain"/>
    <property type="match status" value="1"/>
</dbReference>
<keyword evidence="5 6" id="KW-0560">Oxidoreductase</keyword>
<dbReference type="InterPro" id="IPR051721">
    <property type="entry name" value="Biopterin_syn/organic_redct"/>
</dbReference>
<gene>
    <name evidence="6" type="primary">yueD</name>
    <name evidence="6" type="ORF">PATL70BA_0213</name>
</gene>
<evidence type="ECO:0000313" key="7">
    <source>
        <dbReference type="Proteomes" id="UP000279029"/>
    </source>
</evidence>
<dbReference type="InterPro" id="IPR036291">
    <property type="entry name" value="NAD(P)-bd_dom_sf"/>
</dbReference>
<dbReference type="RefSeq" id="WP_172596046.1">
    <property type="nucleotide sequence ID" value="NZ_LR130778.1"/>
</dbReference>
<keyword evidence="7" id="KW-1185">Reference proteome</keyword>
<dbReference type="EC" id="1.1.1.320" evidence="6"/>
<comment type="subcellular location">
    <subcellularLocation>
        <location evidence="1">Cytoplasm</location>
    </subcellularLocation>
</comment>
<evidence type="ECO:0000313" key="6">
    <source>
        <dbReference type="EMBL" id="VDN46057.1"/>
    </source>
</evidence>
<dbReference type="EMBL" id="LR130778">
    <property type="protein sequence ID" value="VDN46057.1"/>
    <property type="molecule type" value="Genomic_DNA"/>
</dbReference>
<evidence type="ECO:0000256" key="2">
    <source>
        <dbReference type="ARBA" id="ARBA00006484"/>
    </source>
</evidence>
<dbReference type="SUPFAM" id="SSF51735">
    <property type="entry name" value="NAD(P)-binding Rossmann-fold domains"/>
    <property type="match status" value="1"/>
</dbReference>
<dbReference type="Pfam" id="PF00106">
    <property type="entry name" value="adh_short"/>
    <property type="match status" value="1"/>
</dbReference>
<dbReference type="GO" id="GO:0004757">
    <property type="term" value="F:sepiapterin reductase (NADP+) activity"/>
    <property type="evidence" value="ECO:0007669"/>
    <property type="project" value="TreeGrafter"/>
</dbReference>
<evidence type="ECO:0000256" key="5">
    <source>
        <dbReference type="ARBA" id="ARBA00023002"/>
    </source>
</evidence>
<dbReference type="PROSITE" id="PS00061">
    <property type="entry name" value="ADH_SHORT"/>
    <property type="match status" value="1"/>
</dbReference>